<keyword evidence="2" id="KW-1133">Transmembrane helix</keyword>
<feature type="compositionally biased region" description="Low complexity" evidence="1">
    <location>
        <begin position="174"/>
        <end position="185"/>
    </location>
</feature>
<keyword evidence="2" id="KW-0812">Transmembrane</keyword>
<proteinExistence type="predicted"/>
<dbReference type="EMBL" id="NBII01000007">
    <property type="protein sequence ID" value="PAV16955.1"/>
    <property type="molecule type" value="Genomic_DNA"/>
</dbReference>
<feature type="compositionally biased region" description="Low complexity" evidence="1">
    <location>
        <begin position="294"/>
        <end position="304"/>
    </location>
</feature>
<dbReference type="OrthoDB" id="3266087at2759"/>
<feature type="compositionally biased region" description="Polar residues" evidence="1">
    <location>
        <begin position="12"/>
        <end position="21"/>
    </location>
</feature>
<comment type="caution">
    <text evidence="3">The sequence shown here is derived from an EMBL/GenBank/DDBJ whole genome shotgun (WGS) entry which is preliminary data.</text>
</comment>
<feature type="compositionally biased region" description="Polar residues" evidence="1">
    <location>
        <begin position="407"/>
        <end position="421"/>
    </location>
</feature>
<organism evidence="3 4">
    <name type="scientific">Pyrrhoderma noxium</name>
    <dbReference type="NCBI Taxonomy" id="2282107"/>
    <lineage>
        <taxon>Eukaryota</taxon>
        <taxon>Fungi</taxon>
        <taxon>Dikarya</taxon>
        <taxon>Basidiomycota</taxon>
        <taxon>Agaricomycotina</taxon>
        <taxon>Agaricomycetes</taxon>
        <taxon>Hymenochaetales</taxon>
        <taxon>Hymenochaetaceae</taxon>
        <taxon>Pyrrhoderma</taxon>
    </lineage>
</organism>
<feature type="transmembrane region" description="Helical" evidence="2">
    <location>
        <begin position="834"/>
        <end position="854"/>
    </location>
</feature>
<feature type="compositionally biased region" description="Low complexity" evidence="1">
    <location>
        <begin position="623"/>
        <end position="639"/>
    </location>
</feature>
<reference evidence="3 4" key="1">
    <citation type="journal article" date="2017" name="Mol. Ecol.">
        <title>Comparative and population genomic landscape of Phellinus noxius: A hypervariable fungus causing root rot in trees.</title>
        <authorList>
            <person name="Chung C.L."/>
            <person name="Lee T.J."/>
            <person name="Akiba M."/>
            <person name="Lee H.H."/>
            <person name="Kuo T.H."/>
            <person name="Liu D."/>
            <person name="Ke H.M."/>
            <person name="Yokoi T."/>
            <person name="Roa M.B."/>
            <person name="Lu M.J."/>
            <person name="Chang Y.Y."/>
            <person name="Ann P.J."/>
            <person name="Tsai J.N."/>
            <person name="Chen C.Y."/>
            <person name="Tzean S.S."/>
            <person name="Ota Y."/>
            <person name="Hattori T."/>
            <person name="Sahashi N."/>
            <person name="Liou R.F."/>
            <person name="Kikuchi T."/>
            <person name="Tsai I.J."/>
        </authorList>
    </citation>
    <scope>NUCLEOTIDE SEQUENCE [LARGE SCALE GENOMIC DNA]</scope>
    <source>
        <strain evidence="3 4">FFPRI411160</strain>
    </source>
</reference>
<feature type="compositionally biased region" description="Basic and acidic residues" evidence="1">
    <location>
        <begin position="92"/>
        <end position="104"/>
    </location>
</feature>
<name>A0A286UBP3_9AGAM</name>
<feature type="compositionally biased region" description="Basic and acidic residues" evidence="1">
    <location>
        <begin position="37"/>
        <end position="49"/>
    </location>
</feature>
<evidence type="ECO:0000256" key="2">
    <source>
        <dbReference type="SAM" id="Phobius"/>
    </source>
</evidence>
<protein>
    <submittedName>
        <fullName evidence="3">Uncharacterized protein</fullName>
    </submittedName>
</protein>
<feature type="compositionally biased region" description="Low complexity" evidence="1">
    <location>
        <begin position="661"/>
        <end position="698"/>
    </location>
</feature>
<evidence type="ECO:0000256" key="1">
    <source>
        <dbReference type="SAM" id="MobiDB-lite"/>
    </source>
</evidence>
<feature type="region of interest" description="Disordered" evidence="1">
    <location>
        <begin position="151"/>
        <end position="193"/>
    </location>
</feature>
<gene>
    <name evidence="3" type="ORF">PNOK_0701900</name>
</gene>
<feature type="region of interest" description="Disordered" evidence="1">
    <location>
        <begin position="294"/>
        <end position="329"/>
    </location>
</feature>
<feature type="compositionally biased region" description="Polar residues" evidence="1">
    <location>
        <begin position="562"/>
        <end position="572"/>
    </location>
</feature>
<keyword evidence="4" id="KW-1185">Reference proteome</keyword>
<feature type="compositionally biased region" description="Basic and acidic residues" evidence="1">
    <location>
        <begin position="385"/>
        <end position="406"/>
    </location>
</feature>
<dbReference type="InParanoid" id="A0A286UBP3"/>
<feature type="region of interest" description="Disordered" evidence="1">
    <location>
        <begin position="547"/>
        <end position="723"/>
    </location>
</feature>
<dbReference type="AlphaFoldDB" id="A0A286UBP3"/>
<feature type="region of interest" description="Disordered" evidence="1">
    <location>
        <begin position="1"/>
        <end position="49"/>
    </location>
</feature>
<feature type="region of interest" description="Disordered" evidence="1">
    <location>
        <begin position="205"/>
        <end position="231"/>
    </location>
</feature>
<evidence type="ECO:0000313" key="4">
    <source>
        <dbReference type="Proteomes" id="UP000217199"/>
    </source>
</evidence>
<feature type="compositionally biased region" description="Low complexity" evidence="1">
    <location>
        <begin position="438"/>
        <end position="449"/>
    </location>
</feature>
<sequence length="857" mass="94829">MPSLIPRFRTLHPNSDNSQHNIQDERNSTEQKQNSLPRRDADISAKIHPDLSALSVSVEALYDFPPQECHQPLQPHSGASVRPRKKQSSRNTENKENIHPEGNKSRASLSLKIETLENGETTRPKSRIDKTRKFVIPESVSEVNLRQSISTSEAVLSWSPKKEVTSEPGSDHISTGSSKHTLSSSEVLQRTPTGCGVPSPGTFGFPSPLSQMSVGSPSSPHPPFHSTPKIKSSHKLMISPVRLMSPSHEPISVPSSQLPFISSRRDQSYLRSEQRIDESFSRRNELGERDVRARLSTFSSQSSRRPQRRKSAEWNAHAASAGVNADPSQRAEFGWPAEVSHEILRLSLGRLAAPKVSTYDVSVSTKIESRRDRRMSITTNGKPRVSHESKIVRSSDRMRSKEDREQSFSSVYPRQQPSLSTPLPVRNNGRDSPVTQHSSSPRAPSVAPRKSSKTRSILVADNVLEAKTDDRKGALSSTGSVVYHRRSGSVNQEDWSSENLQNFIKDANMELFSSELTTPIKQSASHSSYDTAGSSSFLHAPSLSVITATPQSSQSRSRRQSGANSDLGSDNLQVPPVPALPEQSEKGKGKRKADDSEDVAPPEKRSSKTKKTTFAEGKRPHRNSNASFAPSSFQSFQSSKSRKRVRLSSPASLHEQFRQANRQSNLTSSRNSSSRSINAFHPNNSKSSLPRPRSRVSVGKTSCTSRPVSGVSAGTAANPERRSLSQASIPLSAILSPRAPSVDALSTFHMRDPQKPAAREVGWTLRFASQDDNGSPYAAWVFWFGFLFPLLWWVGSFWRIPETRMVGVDTEKAVIVDDPFFEREARTWRFRCRIASAAFFVTYLPVIILLAVLVPQS</sequence>
<feature type="region of interest" description="Disordered" evidence="1">
    <location>
        <begin position="67"/>
        <end position="109"/>
    </location>
</feature>
<evidence type="ECO:0000313" key="3">
    <source>
        <dbReference type="EMBL" id="PAV16955.1"/>
    </source>
</evidence>
<keyword evidence="2" id="KW-0472">Membrane</keyword>
<accession>A0A286UBP3</accession>
<feature type="region of interest" description="Disordered" evidence="1">
    <location>
        <begin position="364"/>
        <end position="454"/>
    </location>
</feature>
<feature type="transmembrane region" description="Helical" evidence="2">
    <location>
        <begin position="777"/>
        <end position="795"/>
    </location>
</feature>
<dbReference type="Proteomes" id="UP000217199">
    <property type="component" value="Unassembled WGS sequence"/>
</dbReference>